<feature type="region of interest" description="Disordered" evidence="1">
    <location>
        <begin position="1"/>
        <end position="21"/>
    </location>
</feature>
<gene>
    <name evidence="2" type="ORF">GCM10010260_70310</name>
</gene>
<dbReference type="EMBL" id="BMTD01000021">
    <property type="protein sequence ID" value="GGV20163.1"/>
    <property type="molecule type" value="Genomic_DNA"/>
</dbReference>
<comment type="caution">
    <text evidence="2">The sequence shown here is derived from an EMBL/GenBank/DDBJ whole genome shotgun (WGS) entry which is preliminary data.</text>
</comment>
<proteinExistence type="predicted"/>
<accession>A0A918MF44</accession>
<protein>
    <submittedName>
        <fullName evidence="2">Uncharacterized protein</fullName>
    </submittedName>
</protein>
<reference evidence="2" key="2">
    <citation type="submission" date="2020-09" db="EMBL/GenBank/DDBJ databases">
        <authorList>
            <person name="Sun Q."/>
            <person name="Ohkuma M."/>
        </authorList>
    </citation>
    <scope>NUCLEOTIDE SEQUENCE</scope>
    <source>
        <strain evidence="2">JCM 4369</strain>
    </source>
</reference>
<sequence>MWLSRRRHRGRGRGRGRGCGRRRRCSALSWRTAELGPAADDDRTVRRGQGYTLRVSVVPSVHRQLLTHCQPFADIGDPGTAQDSPRVRADGSTALMWRVLTTAKSIRQ</sequence>
<evidence type="ECO:0000313" key="2">
    <source>
        <dbReference type="EMBL" id="GGV20163.1"/>
    </source>
</evidence>
<organism evidence="2 3">
    <name type="scientific">Streptomyces filipinensis</name>
    <dbReference type="NCBI Taxonomy" id="66887"/>
    <lineage>
        <taxon>Bacteria</taxon>
        <taxon>Bacillati</taxon>
        <taxon>Actinomycetota</taxon>
        <taxon>Actinomycetes</taxon>
        <taxon>Kitasatosporales</taxon>
        <taxon>Streptomycetaceae</taxon>
        <taxon>Streptomyces</taxon>
    </lineage>
</organism>
<reference evidence="2" key="1">
    <citation type="journal article" date="2014" name="Int. J. Syst. Evol. Microbiol.">
        <title>Complete genome sequence of Corynebacterium casei LMG S-19264T (=DSM 44701T), isolated from a smear-ripened cheese.</title>
        <authorList>
            <consortium name="US DOE Joint Genome Institute (JGI-PGF)"/>
            <person name="Walter F."/>
            <person name="Albersmeier A."/>
            <person name="Kalinowski J."/>
            <person name="Ruckert C."/>
        </authorList>
    </citation>
    <scope>NUCLEOTIDE SEQUENCE</scope>
    <source>
        <strain evidence="2">JCM 4369</strain>
    </source>
</reference>
<keyword evidence="3" id="KW-1185">Reference proteome</keyword>
<name>A0A918MF44_9ACTN</name>
<dbReference type="Proteomes" id="UP000618795">
    <property type="component" value="Unassembled WGS sequence"/>
</dbReference>
<dbReference type="AlphaFoldDB" id="A0A918MF44"/>
<evidence type="ECO:0000256" key="1">
    <source>
        <dbReference type="SAM" id="MobiDB-lite"/>
    </source>
</evidence>
<evidence type="ECO:0000313" key="3">
    <source>
        <dbReference type="Proteomes" id="UP000618795"/>
    </source>
</evidence>